<dbReference type="AlphaFoldDB" id="A0A0D7EXK9"/>
<dbReference type="SMART" id="SM00346">
    <property type="entry name" value="HTH_ICLR"/>
    <property type="match status" value="1"/>
</dbReference>
<dbReference type="InterPro" id="IPR036390">
    <property type="entry name" value="WH_DNA-bd_sf"/>
</dbReference>
<organism evidence="5 6">
    <name type="scientific">Rhodopseudomonas palustris</name>
    <dbReference type="NCBI Taxonomy" id="1076"/>
    <lineage>
        <taxon>Bacteria</taxon>
        <taxon>Pseudomonadati</taxon>
        <taxon>Pseudomonadota</taxon>
        <taxon>Alphaproteobacteria</taxon>
        <taxon>Hyphomicrobiales</taxon>
        <taxon>Nitrobacteraceae</taxon>
        <taxon>Rhodopseudomonas</taxon>
    </lineage>
</organism>
<keyword evidence="1" id="KW-0805">Transcription regulation</keyword>
<dbReference type="InterPro" id="IPR050707">
    <property type="entry name" value="HTH_MetabolicPath_Reg"/>
</dbReference>
<comment type="caution">
    <text evidence="5">The sequence shown here is derived from an EMBL/GenBank/DDBJ whole genome shotgun (WGS) entry which is preliminary data.</text>
</comment>
<dbReference type="InterPro" id="IPR005471">
    <property type="entry name" value="Tscrpt_reg_IclR_N"/>
</dbReference>
<evidence type="ECO:0000313" key="6">
    <source>
        <dbReference type="Proteomes" id="UP000032515"/>
    </source>
</evidence>
<evidence type="ECO:0000256" key="3">
    <source>
        <dbReference type="ARBA" id="ARBA00023163"/>
    </source>
</evidence>
<evidence type="ECO:0000313" key="5">
    <source>
        <dbReference type="EMBL" id="KIZ45275.1"/>
    </source>
</evidence>
<keyword evidence="3" id="KW-0804">Transcription</keyword>
<accession>A0A0D7EXK9</accession>
<evidence type="ECO:0000259" key="4">
    <source>
        <dbReference type="PROSITE" id="PS51078"/>
    </source>
</evidence>
<feature type="domain" description="IclR-ED" evidence="4">
    <location>
        <begin position="56"/>
        <end position="238"/>
    </location>
</feature>
<dbReference type="GO" id="GO:0045892">
    <property type="term" value="P:negative regulation of DNA-templated transcription"/>
    <property type="evidence" value="ECO:0007669"/>
    <property type="project" value="TreeGrafter"/>
</dbReference>
<dbReference type="Pfam" id="PF01614">
    <property type="entry name" value="IclR_C"/>
    <property type="match status" value="1"/>
</dbReference>
<dbReference type="Proteomes" id="UP000032515">
    <property type="component" value="Unassembled WGS sequence"/>
</dbReference>
<dbReference type="InterPro" id="IPR036388">
    <property type="entry name" value="WH-like_DNA-bd_sf"/>
</dbReference>
<keyword evidence="2" id="KW-0238">DNA-binding</keyword>
<dbReference type="Gene3D" id="1.10.10.10">
    <property type="entry name" value="Winged helix-like DNA-binding domain superfamily/Winged helix DNA-binding domain"/>
    <property type="match status" value="1"/>
</dbReference>
<evidence type="ECO:0000256" key="1">
    <source>
        <dbReference type="ARBA" id="ARBA00023015"/>
    </source>
</evidence>
<dbReference type="EMBL" id="JXXE01000156">
    <property type="protein sequence ID" value="KIZ45275.1"/>
    <property type="molecule type" value="Genomic_DNA"/>
</dbReference>
<dbReference type="PANTHER" id="PTHR30136">
    <property type="entry name" value="HELIX-TURN-HELIX TRANSCRIPTIONAL REGULATOR, ICLR FAMILY"/>
    <property type="match status" value="1"/>
</dbReference>
<dbReference type="SUPFAM" id="SSF46785">
    <property type="entry name" value="Winged helix' DNA-binding domain"/>
    <property type="match status" value="1"/>
</dbReference>
<gene>
    <name evidence="5" type="ORF">OO17_08080</name>
</gene>
<dbReference type="Pfam" id="PF09339">
    <property type="entry name" value="HTH_IclR"/>
    <property type="match status" value="1"/>
</dbReference>
<dbReference type="GO" id="GO:0003677">
    <property type="term" value="F:DNA binding"/>
    <property type="evidence" value="ECO:0007669"/>
    <property type="project" value="UniProtKB-KW"/>
</dbReference>
<dbReference type="PANTHER" id="PTHR30136:SF24">
    <property type="entry name" value="HTH-TYPE TRANSCRIPTIONAL REPRESSOR ALLR"/>
    <property type="match status" value="1"/>
</dbReference>
<dbReference type="Gene3D" id="3.30.450.40">
    <property type="match status" value="1"/>
</dbReference>
<proteinExistence type="predicted"/>
<dbReference type="PROSITE" id="PS51078">
    <property type="entry name" value="ICLR_ED"/>
    <property type="match status" value="1"/>
</dbReference>
<dbReference type="PATRIC" id="fig|1076.23.peg.873"/>
<reference evidence="5 6" key="1">
    <citation type="submission" date="2014-11" db="EMBL/GenBank/DDBJ databases">
        <title>Genomics and ecophysiology of heterotrophic nitrogen fixing bacteria isolated from estuarine surface water.</title>
        <authorList>
            <person name="Bentzon-Tilia M."/>
            <person name="Severin I."/>
            <person name="Hansen L.H."/>
            <person name="Riemann L."/>
        </authorList>
    </citation>
    <scope>NUCLEOTIDE SEQUENCE [LARGE SCALE GENOMIC DNA]</scope>
    <source>
        <strain evidence="5 6">BAL398</strain>
    </source>
</reference>
<name>A0A0D7EXK9_RHOPL</name>
<evidence type="ECO:0000256" key="2">
    <source>
        <dbReference type="ARBA" id="ARBA00023125"/>
    </source>
</evidence>
<sequence length="238" mass="25785">MLGTLRLFSREKPVLSAEQIGEGAGVPTSTAYRYVKELTKAGLLVRWKGGFALGPRIMELDLQIRECDPAIIAAAGPMRELSLQSGLDVMLTKIYDRSIVTVHIESTGPGRVLNFGRGKPLPMFRGSSSKAIIAFLPAARLRRLHEEGRAAGDPDALAHDWDEFYESMQAIRKSGYCLSKGELNTGIEGMSAPIFGGDRAVIGSLTLLGDAHRMSLLREEVLIQFLQDAAASVSQALS</sequence>
<dbReference type="InterPro" id="IPR014757">
    <property type="entry name" value="Tscrpt_reg_IclR_C"/>
</dbReference>
<dbReference type="SUPFAM" id="SSF55781">
    <property type="entry name" value="GAF domain-like"/>
    <property type="match status" value="1"/>
</dbReference>
<protein>
    <submittedName>
        <fullName evidence="5">IclR family transcriptional regulator</fullName>
    </submittedName>
</protein>
<dbReference type="InterPro" id="IPR029016">
    <property type="entry name" value="GAF-like_dom_sf"/>
</dbReference>
<dbReference type="GO" id="GO:0003700">
    <property type="term" value="F:DNA-binding transcription factor activity"/>
    <property type="evidence" value="ECO:0007669"/>
    <property type="project" value="TreeGrafter"/>
</dbReference>